<feature type="domain" description="Amidase" evidence="8">
    <location>
        <begin position="58"/>
        <end position="184"/>
    </location>
</feature>
<evidence type="ECO:0000313" key="9">
    <source>
        <dbReference type="EMBL" id="PVV04227.1"/>
    </source>
</evidence>
<feature type="active site" description="Acyl-ester intermediate" evidence="7">
    <location>
        <position position="260"/>
    </location>
</feature>
<dbReference type="GO" id="GO:0050567">
    <property type="term" value="F:glutaminyl-tRNA synthase (glutamine-hydrolyzing) activity"/>
    <property type="evidence" value="ECO:0007669"/>
    <property type="project" value="UniProtKB-UniRule"/>
</dbReference>
<dbReference type="GO" id="GO:0070681">
    <property type="term" value="P:glutaminyl-tRNAGln biosynthesis via transamidation"/>
    <property type="evidence" value="ECO:0007669"/>
    <property type="project" value="UniProtKB-UniRule"/>
</dbReference>
<feature type="active site" description="Charge relay system" evidence="7">
    <location>
        <position position="120"/>
    </location>
</feature>
<evidence type="ECO:0000256" key="5">
    <source>
        <dbReference type="ARBA" id="ARBA00022917"/>
    </source>
</evidence>
<comment type="similarity">
    <text evidence="1 7">Belongs to the amidase family. GatA subfamily.</text>
</comment>
<accession>A0A2T9ZI94</accession>
<comment type="subcellular location">
    <subcellularLocation>
        <location evidence="7">Mitochondrion</location>
    </subcellularLocation>
</comment>
<proteinExistence type="inferred from homology"/>
<keyword evidence="2 7" id="KW-0436">Ligase</keyword>
<dbReference type="InterPro" id="IPR004412">
    <property type="entry name" value="GatA"/>
</dbReference>
<evidence type="ECO:0000256" key="2">
    <source>
        <dbReference type="ARBA" id="ARBA00022598"/>
    </source>
</evidence>
<comment type="subunit">
    <text evidence="7">Subunit of the heterotrimeric GatCAB amidotransferase (AdT) complex, composed of A, B and C subunits.</text>
</comment>
<dbReference type="Pfam" id="PF01425">
    <property type="entry name" value="Amidase"/>
    <property type="match status" value="2"/>
</dbReference>
<dbReference type="SUPFAM" id="SSF75304">
    <property type="entry name" value="Amidase signature (AS) enzymes"/>
    <property type="match status" value="1"/>
</dbReference>
<evidence type="ECO:0000313" key="10">
    <source>
        <dbReference type="Proteomes" id="UP000245609"/>
    </source>
</evidence>
<name>A0A2T9ZI94_9FUNG</name>
<evidence type="ECO:0000256" key="6">
    <source>
        <dbReference type="ARBA" id="ARBA00047407"/>
    </source>
</evidence>
<dbReference type="AlphaFoldDB" id="A0A2T9ZI94"/>
<dbReference type="InterPro" id="IPR023631">
    <property type="entry name" value="Amidase_dom"/>
</dbReference>
<keyword evidence="4 7" id="KW-0067">ATP-binding</keyword>
<feature type="active site" description="Charge relay system" evidence="7">
    <location>
        <position position="236"/>
    </location>
</feature>
<dbReference type="EMBL" id="MBFS01000147">
    <property type="protein sequence ID" value="PVV04227.1"/>
    <property type="molecule type" value="Genomic_DNA"/>
</dbReference>
<dbReference type="InterPro" id="IPR000120">
    <property type="entry name" value="Amidase"/>
</dbReference>
<dbReference type="OrthoDB" id="421993at2759"/>
<dbReference type="InterPro" id="IPR036928">
    <property type="entry name" value="AS_sf"/>
</dbReference>
<keyword evidence="3 7" id="KW-0547">Nucleotide-binding</keyword>
<comment type="caution">
    <text evidence="9">The sequence shown here is derived from an EMBL/GenBank/DDBJ whole genome shotgun (WGS) entry which is preliminary data.</text>
</comment>
<dbReference type="Proteomes" id="UP000245609">
    <property type="component" value="Unassembled WGS sequence"/>
</dbReference>
<dbReference type="GO" id="GO:0005524">
    <property type="term" value="F:ATP binding"/>
    <property type="evidence" value="ECO:0007669"/>
    <property type="project" value="UniProtKB-KW"/>
</dbReference>
<comment type="function">
    <text evidence="7">Allows the formation of correctly charged Gln-tRNA(Gln) through the transamidation of misacylated Glu-tRNA(Gln) in the mitochondria. The reaction takes place in the presence of glutamine and ATP through an activated gamma-phospho-Glu-tRNA(Gln).</text>
</comment>
<keyword evidence="5 7" id="KW-0648">Protein biosynthesis</keyword>
<keyword evidence="10" id="KW-1185">Reference proteome</keyword>
<protein>
    <recommendedName>
        <fullName evidence="7">Glutamyl-tRNA(Gln) amidotransferase subunit A, mitochondrial</fullName>
        <shortName evidence="7">Glu-AdT subunit A</shortName>
        <ecNumber evidence="7">6.3.5.7</ecNumber>
    </recommendedName>
</protein>
<keyword evidence="7" id="KW-0496">Mitochondrion</keyword>
<feature type="domain" description="Amidase" evidence="8">
    <location>
        <begin position="228"/>
        <end position="587"/>
    </location>
</feature>
<dbReference type="GO" id="GO:0005739">
    <property type="term" value="C:mitochondrion"/>
    <property type="evidence" value="ECO:0007669"/>
    <property type="project" value="UniProtKB-SubCell"/>
</dbReference>
<organism evidence="9 10">
    <name type="scientific">Smittium megazygosporum</name>
    <dbReference type="NCBI Taxonomy" id="133381"/>
    <lineage>
        <taxon>Eukaryota</taxon>
        <taxon>Fungi</taxon>
        <taxon>Fungi incertae sedis</taxon>
        <taxon>Zoopagomycota</taxon>
        <taxon>Kickxellomycotina</taxon>
        <taxon>Harpellomycetes</taxon>
        <taxon>Harpellales</taxon>
        <taxon>Legeriomycetaceae</taxon>
        <taxon>Smittium</taxon>
    </lineage>
</organism>
<dbReference type="PROSITE" id="PS00571">
    <property type="entry name" value="AMIDASES"/>
    <property type="match status" value="1"/>
</dbReference>
<evidence type="ECO:0000256" key="3">
    <source>
        <dbReference type="ARBA" id="ARBA00022741"/>
    </source>
</evidence>
<dbReference type="HAMAP" id="MF_00120">
    <property type="entry name" value="GatA"/>
    <property type="match status" value="1"/>
</dbReference>
<comment type="catalytic activity">
    <reaction evidence="6 7">
        <text>L-glutamyl-tRNA(Gln) + L-glutamine + ATP + H2O = L-glutaminyl-tRNA(Gln) + L-glutamate + ADP + phosphate + H(+)</text>
        <dbReference type="Rhea" id="RHEA:17521"/>
        <dbReference type="Rhea" id="RHEA-COMP:9681"/>
        <dbReference type="Rhea" id="RHEA-COMP:9684"/>
        <dbReference type="ChEBI" id="CHEBI:15377"/>
        <dbReference type="ChEBI" id="CHEBI:15378"/>
        <dbReference type="ChEBI" id="CHEBI:29985"/>
        <dbReference type="ChEBI" id="CHEBI:30616"/>
        <dbReference type="ChEBI" id="CHEBI:43474"/>
        <dbReference type="ChEBI" id="CHEBI:58359"/>
        <dbReference type="ChEBI" id="CHEBI:78520"/>
        <dbReference type="ChEBI" id="CHEBI:78521"/>
        <dbReference type="ChEBI" id="CHEBI:456216"/>
        <dbReference type="EC" id="6.3.5.7"/>
    </reaction>
</comment>
<evidence type="ECO:0000256" key="1">
    <source>
        <dbReference type="ARBA" id="ARBA00008069"/>
    </source>
</evidence>
<dbReference type="GO" id="GO:0032543">
    <property type="term" value="P:mitochondrial translation"/>
    <property type="evidence" value="ECO:0007669"/>
    <property type="project" value="UniProtKB-UniRule"/>
</dbReference>
<dbReference type="PANTHER" id="PTHR11895:SF7">
    <property type="entry name" value="GLUTAMYL-TRNA(GLN) AMIDOTRANSFERASE SUBUNIT A, MITOCHONDRIAL"/>
    <property type="match status" value="1"/>
</dbReference>
<dbReference type="PANTHER" id="PTHR11895">
    <property type="entry name" value="TRANSAMIDASE"/>
    <property type="match status" value="1"/>
</dbReference>
<dbReference type="EC" id="6.3.5.7" evidence="7"/>
<dbReference type="STRING" id="133381.A0A2T9ZI94"/>
<evidence type="ECO:0000256" key="4">
    <source>
        <dbReference type="ARBA" id="ARBA00022840"/>
    </source>
</evidence>
<evidence type="ECO:0000259" key="8">
    <source>
        <dbReference type="Pfam" id="PF01425"/>
    </source>
</evidence>
<sequence length="619" mass="67513">MNSLIASRLTRGKHTFRILSILATRAYSTQSFISENGLPIQGKYSAATNPDLSEVLSSLYQFINKKDKNLNSIVHIFAKDNVLKLYKDSLKSQQSSKKAESIKTCGDEISSELPLIVLLKDNYNVLGEPTTCASNILKGFVSPFTATVAELLQKSGALCIGKVNMDEFAMGSTTTSGIYGNTINWITSSKGLEILEAFRNETITEGNSIKEGNQQSSQVGLDPVFNKNEQRSCGGSSGGSAVSVASRFCNASLGSDTGGSVRLPASWCGVVGFKPTYGMCSRYGLVSYANSFDTVGIAGENVSTTKKVFDIINSHDPNDMTSISRLLRDQIKSVVDSRNSSISLDDDDKLLGKLKIGIPKLFGSEGASIKEVSLPNTKYALSAYYTLVSAEASSNLAKYDGVRYGYRHSDVDFSSIEKGLNENEEITNAKDTSSLFSKTRSFGFGPEVKRRIMLGNYVLSLESFKEYYEKAQHVRNMIIQDFDKVFRIRNVRIEEQSLNDSLNEGCDLLLVPTSSTTAPLLDDILQVQSGKKENSSNVDIYMNDVMTVPMSLAGLPTVCIPVGVSGQDGLPIGLQLVGQYGDDEMVLRVANILEKKLLSIQNTSQKLDELLPLIPKIVY</sequence>
<dbReference type="GO" id="GO:0030956">
    <property type="term" value="C:glutamyl-tRNA(Gln) amidotransferase complex"/>
    <property type="evidence" value="ECO:0007669"/>
    <property type="project" value="UniProtKB-UniRule"/>
</dbReference>
<reference evidence="9 10" key="1">
    <citation type="journal article" date="2018" name="MBio">
        <title>Comparative Genomics Reveals the Core Gene Toolbox for the Fungus-Insect Symbiosis.</title>
        <authorList>
            <person name="Wang Y."/>
            <person name="Stata M."/>
            <person name="Wang W."/>
            <person name="Stajich J.E."/>
            <person name="White M.M."/>
            <person name="Moncalvo J.M."/>
        </authorList>
    </citation>
    <scope>NUCLEOTIDE SEQUENCE [LARGE SCALE GENOMIC DNA]</scope>
    <source>
        <strain evidence="9 10">SC-DP-2</strain>
    </source>
</reference>
<evidence type="ECO:0000256" key="7">
    <source>
        <dbReference type="HAMAP-Rule" id="MF_03150"/>
    </source>
</evidence>
<dbReference type="InterPro" id="IPR020556">
    <property type="entry name" value="Amidase_CS"/>
</dbReference>
<dbReference type="Gene3D" id="3.90.1300.10">
    <property type="entry name" value="Amidase signature (AS) domain"/>
    <property type="match status" value="1"/>
</dbReference>
<gene>
    <name evidence="9" type="ORF">BB560_001273</name>
</gene>